<dbReference type="PANTHER" id="PTHR43050:SF1">
    <property type="entry name" value="SERINE RACEMASE"/>
    <property type="match status" value="1"/>
</dbReference>
<dbReference type="EC" id="4.2.1.-" evidence="10"/>
<dbReference type="EMBL" id="AMGM01000081">
    <property type="protein sequence ID" value="EKB47912.1"/>
    <property type="molecule type" value="Genomic_DNA"/>
</dbReference>
<comment type="similarity">
    <text evidence="5">Belongs to the serine/threonine dehydratase family.</text>
</comment>
<dbReference type="InterPro" id="IPR036052">
    <property type="entry name" value="TrpB-like_PALP_sf"/>
</dbReference>
<dbReference type="CDD" id="cd01562">
    <property type="entry name" value="Thr-dehyd"/>
    <property type="match status" value="1"/>
</dbReference>
<dbReference type="GO" id="GO:0030170">
    <property type="term" value="F:pyridoxal phosphate binding"/>
    <property type="evidence" value="ECO:0007669"/>
    <property type="project" value="InterPro"/>
</dbReference>
<dbReference type="InterPro" id="IPR001926">
    <property type="entry name" value="TrpB-like_PALP"/>
</dbReference>
<comment type="cofactor">
    <cofactor evidence="2">
        <name>pyridoxal 5'-phosphate</name>
        <dbReference type="ChEBI" id="CHEBI:597326"/>
    </cofactor>
</comment>
<sequence length="318" mass="34168">MIETMNFPSLEAIKAARQRIQPFIHRTPILKSEAINDMAGCEIYFKCENFQKVGAFKARGAANAVAKLTDAQKQNGVATHSSGNHAAALARAASVAGIKSYIVMPSNAPEIKKKAVKGYGGEIIECEPNLMARETTLQAVVKKTGATFIPPYDYMDVIEGQATCALEMWEEGIPFDTIMAPVGGGGLLGGTALTTKYLSPSTKVIAGEPEGADDAYRSFHAKKLIPMEGPKTIADGLLTSLGKINFAIIMDYVDDILTVSDEEIIAAMRLIYERMKIVIEPSCAVPLAALLKQKERFKGQKVGIILSGGNVDLGKLPF</sequence>
<evidence type="ECO:0000256" key="5">
    <source>
        <dbReference type="ARBA" id="ARBA00010869"/>
    </source>
</evidence>
<keyword evidence="7" id="KW-0663">Pyridoxal phosphate</keyword>
<dbReference type="PROSITE" id="PS00165">
    <property type="entry name" value="DEHYDRATASE_SER_THR"/>
    <property type="match status" value="1"/>
</dbReference>
<evidence type="ECO:0000313" key="10">
    <source>
        <dbReference type="EMBL" id="EKB47912.1"/>
    </source>
</evidence>
<dbReference type="SUPFAM" id="SSF53686">
    <property type="entry name" value="Tryptophan synthase beta subunit-like PLP-dependent enzymes"/>
    <property type="match status" value="1"/>
</dbReference>
<dbReference type="Proteomes" id="UP000004478">
    <property type="component" value="Unassembled WGS sequence"/>
</dbReference>
<accession>K1L741</accession>
<comment type="cofactor">
    <cofactor evidence="4">
        <name>Mg(2+)</name>
        <dbReference type="ChEBI" id="CHEBI:18420"/>
    </cofactor>
</comment>
<comment type="cofactor">
    <cofactor evidence="1">
        <name>Ca(2+)</name>
        <dbReference type="ChEBI" id="CHEBI:29108"/>
    </cofactor>
</comment>
<dbReference type="PANTHER" id="PTHR43050">
    <property type="entry name" value="SERINE / THREONINE RACEMASE FAMILY MEMBER"/>
    <property type="match status" value="1"/>
</dbReference>
<dbReference type="PATRIC" id="fig|1225176.3.peg.3678"/>
<dbReference type="GO" id="GO:0018114">
    <property type="term" value="F:threonine racemase activity"/>
    <property type="evidence" value="ECO:0007669"/>
    <property type="project" value="TreeGrafter"/>
</dbReference>
<evidence type="ECO:0000256" key="1">
    <source>
        <dbReference type="ARBA" id="ARBA00001913"/>
    </source>
</evidence>
<dbReference type="RefSeq" id="WP_009186486.1">
    <property type="nucleotide sequence ID" value="NZ_AMGM01000081.1"/>
</dbReference>
<dbReference type="FunFam" id="3.40.50.1100:FF:000007">
    <property type="entry name" value="L-threonine dehydratase catabolic TdcB"/>
    <property type="match status" value="1"/>
</dbReference>
<dbReference type="InterPro" id="IPR000634">
    <property type="entry name" value="Ser/Thr_deHydtase_PyrdxlP-BS"/>
</dbReference>
<evidence type="ECO:0000313" key="11">
    <source>
        <dbReference type="Proteomes" id="UP000004478"/>
    </source>
</evidence>
<protein>
    <submittedName>
        <fullName evidence="10">Phenylserine dehydratase</fullName>
        <ecNumber evidence="10">4.2.1.-</ecNumber>
    </submittedName>
</protein>
<comment type="caution">
    <text evidence="10">The sequence shown here is derived from an EMBL/GenBank/DDBJ whole genome shotgun (WGS) entry which is preliminary data.</text>
</comment>
<proteinExistence type="inferred from homology"/>
<dbReference type="OrthoDB" id="9811476at2"/>
<evidence type="ECO:0000256" key="2">
    <source>
        <dbReference type="ARBA" id="ARBA00001933"/>
    </source>
</evidence>
<evidence type="ECO:0000256" key="3">
    <source>
        <dbReference type="ARBA" id="ARBA00001936"/>
    </source>
</evidence>
<evidence type="ECO:0000256" key="6">
    <source>
        <dbReference type="ARBA" id="ARBA00022842"/>
    </source>
</evidence>
<dbReference type="Pfam" id="PF00291">
    <property type="entry name" value="PALP"/>
    <property type="match status" value="1"/>
</dbReference>
<evidence type="ECO:0000256" key="8">
    <source>
        <dbReference type="ARBA" id="ARBA00023239"/>
    </source>
</evidence>
<dbReference type="GO" id="GO:0030378">
    <property type="term" value="F:serine racemase activity"/>
    <property type="evidence" value="ECO:0007669"/>
    <property type="project" value="TreeGrafter"/>
</dbReference>
<keyword evidence="11" id="KW-1185">Reference proteome</keyword>
<gene>
    <name evidence="10" type="primary">psdht</name>
    <name evidence="10" type="ORF">B879_03469</name>
</gene>
<evidence type="ECO:0000256" key="7">
    <source>
        <dbReference type="ARBA" id="ARBA00022898"/>
    </source>
</evidence>
<dbReference type="GO" id="GO:0003941">
    <property type="term" value="F:L-serine ammonia-lyase activity"/>
    <property type="evidence" value="ECO:0007669"/>
    <property type="project" value="TreeGrafter"/>
</dbReference>
<keyword evidence="8 10" id="KW-0456">Lyase</keyword>
<dbReference type="GO" id="GO:0000287">
    <property type="term" value="F:magnesium ion binding"/>
    <property type="evidence" value="ECO:0007669"/>
    <property type="project" value="TreeGrafter"/>
</dbReference>
<evidence type="ECO:0000259" key="9">
    <source>
        <dbReference type="Pfam" id="PF00291"/>
    </source>
</evidence>
<name>K1L741_CECL9</name>
<reference evidence="10 11" key="1">
    <citation type="journal article" date="2012" name="J. Bacteriol.">
        <title>Draft Genome Sequence of Cecembia lonarensis Strain LW9T, Isolated from Lonar Lake, a Haloalkaline Lake in India.</title>
        <authorList>
            <person name="Shivaji S."/>
            <person name="Ara S."/>
            <person name="Singh A."/>
            <person name="Pinnaka A.K."/>
        </authorList>
    </citation>
    <scope>NUCLEOTIDE SEQUENCE [LARGE SCALE GENOMIC DNA]</scope>
    <source>
        <strain evidence="10 11">LW9</strain>
    </source>
</reference>
<dbReference type="GO" id="GO:0005524">
    <property type="term" value="F:ATP binding"/>
    <property type="evidence" value="ECO:0007669"/>
    <property type="project" value="TreeGrafter"/>
</dbReference>
<dbReference type="AlphaFoldDB" id="K1L741"/>
<dbReference type="GO" id="GO:0070179">
    <property type="term" value="P:D-serine biosynthetic process"/>
    <property type="evidence" value="ECO:0007669"/>
    <property type="project" value="TreeGrafter"/>
</dbReference>
<comment type="cofactor">
    <cofactor evidence="3">
        <name>Mn(2+)</name>
        <dbReference type="ChEBI" id="CHEBI:29035"/>
    </cofactor>
</comment>
<dbReference type="Gene3D" id="3.40.50.1100">
    <property type="match status" value="2"/>
</dbReference>
<evidence type="ECO:0000256" key="4">
    <source>
        <dbReference type="ARBA" id="ARBA00001946"/>
    </source>
</evidence>
<organism evidence="10 11">
    <name type="scientific">Cecembia lonarensis (strain CCUG 58316 / KCTC 22772 / LW9)</name>
    <dbReference type="NCBI Taxonomy" id="1225176"/>
    <lineage>
        <taxon>Bacteria</taxon>
        <taxon>Pseudomonadati</taxon>
        <taxon>Bacteroidota</taxon>
        <taxon>Cytophagia</taxon>
        <taxon>Cytophagales</taxon>
        <taxon>Cyclobacteriaceae</taxon>
        <taxon>Cecembia</taxon>
    </lineage>
</organism>
<feature type="domain" description="Tryptophan synthase beta chain-like PALP" evidence="9">
    <location>
        <begin position="20"/>
        <end position="308"/>
    </location>
</feature>
<keyword evidence="6" id="KW-0460">Magnesium</keyword>